<dbReference type="Proteomes" id="UP000646548">
    <property type="component" value="Unassembled WGS sequence"/>
</dbReference>
<feature type="region of interest" description="Disordered" evidence="1">
    <location>
        <begin position="165"/>
        <end position="202"/>
    </location>
</feature>
<name>A0A834F3Q7_ORYME</name>
<organism evidence="2 3">
    <name type="scientific">Oryzias melastigma</name>
    <name type="common">Marine medaka</name>
    <dbReference type="NCBI Taxonomy" id="30732"/>
    <lineage>
        <taxon>Eukaryota</taxon>
        <taxon>Metazoa</taxon>
        <taxon>Chordata</taxon>
        <taxon>Craniata</taxon>
        <taxon>Vertebrata</taxon>
        <taxon>Euteleostomi</taxon>
        <taxon>Actinopterygii</taxon>
        <taxon>Neopterygii</taxon>
        <taxon>Teleostei</taxon>
        <taxon>Neoteleostei</taxon>
        <taxon>Acanthomorphata</taxon>
        <taxon>Ovalentaria</taxon>
        <taxon>Atherinomorphae</taxon>
        <taxon>Beloniformes</taxon>
        <taxon>Adrianichthyidae</taxon>
        <taxon>Oryziinae</taxon>
        <taxon>Oryzias</taxon>
    </lineage>
</organism>
<dbReference type="AlphaFoldDB" id="A0A834F3Q7"/>
<evidence type="ECO:0000313" key="2">
    <source>
        <dbReference type="EMBL" id="KAF6717227.1"/>
    </source>
</evidence>
<reference evidence="2" key="1">
    <citation type="journal article" name="BMC Genomics">
        <title>Long-read sequencing and de novo genome assembly of marine medaka (Oryzias melastigma).</title>
        <authorList>
            <person name="Liang P."/>
            <person name="Saqib H.S.A."/>
            <person name="Ni X."/>
            <person name="Shen Y."/>
        </authorList>
    </citation>
    <scope>NUCLEOTIDE SEQUENCE</scope>
    <source>
        <strain evidence="2">Bigg-433</strain>
    </source>
</reference>
<sequence>MLSQDDGCHSVEQQLRPSLWNERLTCQFSVEVSPHGVNGSLTASCQPVRTNLDFQWTEDDFQRRDEEMHFPAHSVIINIFIIRSKSASSLFNFFLHGGSHETKTYQIAGGHSYSRCRPCAPSLCEILSHFRGFWSASQKTGTATLSVSWEDYTVNGEDQPQVKFRSQQQHFTCSERKTSSVLSSSEQVWTPPPQLSGDTDSD</sequence>
<evidence type="ECO:0000256" key="1">
    <source>
        <dbReference type="SAM" id="MobiDB-lite"/>
    </source>
</evidence>
<feature type="compositionally biased region" description="Polar residues" evidence="1">
    <location>
        <begin position="179"/>
        <end position="188"/>
    </location>
</feature>
<comment type="caution">
    <text evidence="2">The sequence shown here is derived from an EMBL/GenBank/DDBJ whole genome shotgun (WGS) entry which is preliminary data.</text>
</comment>
<evidence type="ECO:0000313" key="3">
    <source>
        <dbReference type="Proteomes" id="UP000646548"/>
    </source>
</evidence>
<protein>
    <submittedName>
        <fullName evidence="2">Uncharacterized protein</fullName>
    </submittedName>
</protein>
<gene>
    <name evidence="2" type="ORF">FQA47_009591</name>
</gene>
<dbReference type="EMBL" id="WKFB01000864">
    <property type="protein sequence ID" value="KAF6717227.1"/>
    <property type="molecule type" value="Genomic_DNA"/>
</dbReference>
<accession>A0A834F3Q7</accession>
<proteinExistence type="predicted"/>